<accession>A0A0F9WQ03</accession>
<reference evidence="1" key="1">
    <citation type="journal article" date="2015" name="Nature">
        <title>Complex archaea that bridge the gap between prokaryotes and eukaryotes.</title>
        <authorList>
            <person name="Spang A."/>
            <person name="Saw J.H."/>
            <person name="Jorgensen S.L."/>
            <person name="Zaremba-Niedzwiedzka K."/>
            <person name="Martijn J."/>
            <person name="Lind A.E."/>
            <person name="van Eijk R."/>
            <person name="Schleper C."/>
            <person name="Guy L."/>
            <person name="Ettema T.J."/>
        </authorList>
    </citation>
    <scope>NUCLEOTIDE SEQUENCE</scope>
</reference>
<sequence length="91" mass="10436">MRWTHTSVFFDLRCGTLEFRLHAQSRGVTGHFMASDRKTYHNTASLVVDEKFQTDQIKQLLHHAMGMGNYTLRDESNVRLAIIGLPGVRAF</sequence>
<dbReference type="EMBL" id="LAZR01000225">
    <property type="protein sequence ID" value="KKN80793.1"/>
    <property type="molecule type" value="Genomic_DNA"/>
</dbReference>
<name>A0A0F9WQ03_9ZZZZ</name>
<organism evidence="1">
    <name type="scientific">marine sediment metagenome</name>
    <dbReference type="NCBI Taxonomy" id="412755"/>
    <lineage>
        <taxon>unclassified sequences</taxon>
        <taxon>metagenomes</taxon>
        <taxon>ecological metagenomes</taxon>
    </lineage>
</organism>
<comment type="caution">
    <text evidence="1">The sequence shown here is derived from an EMBL/GenBank/DDBJ whole genome shotgun (WGS) entry which is preliminary data.</text>
</comment>
<dbReference type="AlphaFoldDB" id="A0A0F9WQ03"/>
<gene>
    <name evidence="1" type="ORF">LCGC14_0325990</name>
</gene>
<protein>
    <submittedName>
        <fullName evidence="1">Uncharacterized protein</fullName>
    </submittedName>
</protein>
<evidence type="ECO:0000313" key="1">
    <source>
        <dbReference type="EMBL" id="KKN80793.1"/>
    </source>
</evidence>
<proteinExistence type="predicted"/>